<dbReference type="GO" id="GO:0006508">
    <property type="term" value="P:proteolysis"/>
    <property type="evidence" value="ECO:0007669"/>
    <property type="project" value="UniProtKB-KW"/>
</dbReference>
<keyword evidence="3" id="KW-0645">Protease</keyword>
<dbReference type="InterPro" id="IPR033121">
    <property type="entry name" value="PEPTIDASE_A1"/>
</dbReference>
<keyword evidence="3" id="KW-0064">Aspartyl protease</keyword>
<dbReference type="PANTHER" id="PTHR13683">
    <property type="entry name" value="ASPARTYL PROTEASES"/>
    <property type="match status" value="1"/>
</dbReference>
<reference evidence="5" key="3">
    <citation type="submission" date="2020-12" db="UniProtKB">
        <authorList>
            <consortium name="EnsemblPlants"/>
        </authorList>
    </citation>
    <scope>IDENTIFICATION</scope>
</reference>
<evidence type="ECO:0000256" key="2">
    <source>
        <dbReference type="PIRSR" id="PIRSR601461-1"/>
    </source>
</evidence>
<dbReference type="Pfam" id="PF14543">
    <property type="entry name" value="TAXi_N"/>
    <property type="match status" value="1"/>
</dbReference>
<feature type="domain" description="Peptidase A1" evidence="4">
    <location>
        <begin position="13"/>
        <end position="243"/>
    </location>
</feature>
<dbReference type="AlphaFoldDB" id="A0A7I4ELK1"/>
<dbReference type="Gramene" id="Pp3c9_490V3.1">
    <property type="protein sequence ID" value="Pp3c9_490V3.1"/>
    <property type="gene ID" value="Pp3c9_490"/>
</dbReference>
<evidence type="ECO:0000256" key="1">
    <source>
        <dbReference type="ARBA" id="ARBA00007447"/>
    </source>
</evidence>
<name>A0A7I4ELK1_PHYPA</name>
<proteinExistence type="inferred from homology"/>
<evidence type="ECO:0000256" key="3">
    <source>
        <dbReference type="RuleBase" id="RU000454"/>
    </source>
</evidence>
<dbReference type="InParanoid" id="A0A7I4ELK1"/>
<dbReference type="Proteomes" id="UP000006727">
    <property type="component" value="Chromosome 9"/>
</dbReference>
<dbReference type="EnsemblPlants" id="Pp3c9_490V3.1">
    <property type="protein sequence ID" value="Pp3c9_490V3.1"/>
    <property type="gene ID" value="Pp3c9_490"/>
</dbReference>
<comment type="similarity">
    <text evidence="1 3">Belongs to the peptidase A1 family.</text>
</comment>
<dbReference type="SUPFAM" id="SSF50630">
    <property type="entry name" value="Acid proteases"/>
    <property type="match status" value="1"/>
</dbReference>
<feature type="active site" evidence="2">
    <location>
        <position position="205"/>
    </location>
</feature>
<protein>
    <recommendedName>
        <fullName evidence="4">Peptidase A1 domain-containing protein</fullName>
    </recommendedName>
</protein>
<reference evidence="5 6" key="2">
    <citation type="journal article" date="2018" name="Plant J.">
        <title>The Physcomitrella patens chromosome-scale assembly reveals moss genome structure and evolution.</title>
        <authorList>
            <person name="Lang D."/>
            <person name="Ullrich K.K."/>
            <person name="Murat F."/>
            <person name="Fuchs J."/>
            <person name="Jenkins J."/>
            <person name="Haas F.B."/>
            <person name="Piednoel M."/>
            <person name="Gundlach H."/>
            <person name="Van Bel M."/>
            <person name="Meyberg R."/>
            <person name="Vives C."/>
            <person name="Morata J."/>
            <person name="Symeonidi A."/>
            <person name="Hiss M."/>
            <person name="Muchero W."/>
            <person name="Kamisugi Y."/>
            <person name="Saleh O."/>
            <person name="Blanc G."/>
            <person name="Decker E.L."/>
            <person name="van Gessel N."/>
            <person name="Grimwood J."/>
            <person name="Hayes R.D."/>
            <person name="Graham S.W."/>
            <person name="Gunter L.E."/>
            <person name="McDaniel S.F."/>
            <person name="Hoernstein S.N.W."/>
            <person name="Larsson A."/>
            <person name="Li F.W."/>
            <person name="Perroud P.F."/>
            <person name="Phillips J."/>
            <person name="Ranjan P."/>
            <person name="Rokshar D.S."/>
            <person name="Rothfels C.J."/>
            <person name="Schneider L."/>
            <person name="Shu S."/>
            <person name="Stevenson D.W."/>
            <person name="Thummler F."/>
            <person name="Tillich M."/>
            <person name="Villarreal Aguilar J.C."/>
            <person name="Widiez T."/>
            <person name="Wong G.K."/>
            <person name="Wymore A."/>
            <person name="Zhang Y."/>
            <person name="Zimmer A.D."/>
            <person name="Quatrano R.S."/>
            <person name="Mayer K.F.X."/>
            <person name="Goodstein D."/>
            <person name="Casacuberta J.M."/>
            <person name="Vandepoele K."/>
            <person name="Reski R."/>
            <person name="Cuming A.C."/>
            <person name="Tuskan G.A."/>
            <person name="Maumus F."/>
            <person name="Salse J."/>
            <person name="Schmutz J."/>
            <person name="Rensing S.A."/>
        </authorList>
    </citation>
    <scope>NUCLEOTIDE SEQUENCE [LARGE SCALE GENOMIC DNA]</scope>
    <source>
        <strain evidence="5 6">cv. Gransden 2004</strain>
    </source>
</reference>
<sequence>RLLALVRGPCSYYTATVPIGWPPQAFALIVDTGSTITYVPCSSCSHCVSHQDPRFKPNQSSTYTAIHCDDLDCEMGTCIYNNQCSYARHYVEQSYISGRDFVRLGVGSFALSRSLIFGCETTESGNLYSQLADGIMGLARGSFAILNAQGAIASAFSLCYGGMDEEGGTVILGAILPSYGMIRIQGEPLPVKPSVFDGRDGTILDSGTMFAYLPEKTFNAFRDAVRTSNLIYASAAAGIARLS</sequence>
<dbReference type="PROSITE" id="PS00141">
    <property type="entry name" value="ASP_PROTEASE"/>
    <property type="match status" value="1"/>
</dbReference>
<evidence type="ECO:0000259" key="4">
    <source>
        <dbReference type="PROSITE" id="PS51767"/>
    </source>
</evidence>
<accession>A0A7I4ELK1</accession>
<dbReference type="Gene3D" id="2.40.70.10">
    <property type="entry name" value="Acid Proteases"/>
    <property type="match status" value="2"/>
</dbReference>
<feature type="active site" evidence="2">
    <location>
        <position position="31"/>
    </location>
</feature>
<dbReference type="InterPro" id="IPR032799">
    <property type="entry name" value="TAXi_C"/>
</dbReference>
<dbReference type="InterPro" id="IPR021109">
    <property type="entry name" value="Peptidase_aspartic_dom_sf"/>
</dbReference>
<dbReference type="InterPro" id="IPR001461">
    <property type="entry name" value="Aspartic_peptidase_A1"/>
</dbReference>
<keyword evidence="6" id="KW-1185">Reference proteome</keyword>
<keyword evidence="3" id="KW-0378">Hydrolase</keyword>
<dbReference type="EMBL" id="ABEU02000009">
    <property type="status" value="NOT_ANNOTATED_CDS"/>
    <property type="molecule type" value="Genomic_DNA"/>
</dbReference>
<reference evidence="5 6" key="1">
    <citation type="journal article" date="2008" name="Science">
        <title>The Physcomitrella genome reveals evolutionary insights into the conquest of land by plants.</title>
        <authorList>
            <person name="Rensing S."/>
            <person name="Lang D."/>
            <person name="Zimmer A."/>
            <person name="Terry A."/>
            <person name="Salamov A."/>
            <person name="Shapiro H."/>
            <person name="Nishiyama T."/>
            <person name="Perroud P.-F."/>
            <person name="Lindquist E."/>
            <person name="Kamisugi Y."/>
            <person name="Tanahashi T."/>
            <person name="Sakakibara K."/>
            <person name="Fujita T."/>
            <person name="Oishi K."/>
            <person name="Shin-I T."/>
            <person name="Kuroki Y."/>
            <person name="Toyoda A."/>
            <person name="Suzuki Y."/>
            <person name="Hashimoto A."/>
            <person name="Yamaguchi K."/>
            <person name="Sugano A."/>
            <person name="Kohara Y."/>
            <person name="Fujiyama A."/>
            <person name="Anterola A."/>
            <person name="Aoki S."/>
            <person name="Ashton N."/>
            <person name="Barbazuk W.B."/>
            <person name="Barker E."/>
            <person name="Bennetzen J."/>
            <person name="Bezanilla M."/>
            <person name="Blankenship R."/>
            <person name="Cho S.H."/>
            <person name="Dutcher S."/>
            <person name="Estelle M."/>
            <person name="Fawcett J.A."/>
            <person name="Gundlach H."/>
            <person name="Hanada K."/>
            <person name="Heyl A."/>
            <person name="Hicks K.A."/>
            <person name="Hugh J."/>
            <person name="Lohr M."/>
            <person name="Mayer K."/>
            <person name="Melkozernov A."/>
            <person name="Murata T."/>
            <person name="Nelson D."/>
            <person name="Pils B."/>
            <person name="Prigge M."/>
            <person name="Reiss B."/>
            <person name="Renner T."/>
            <person name="Rombauts S."/>
            <person name="Rushton P."/>
            <person name="Sanderfoot A."/>
            <person name="Schween G."/>
            <person name="Shiu S.-H."/>
            <person name="Stueber K."/>
            <person name="Theodoulou F.L."/>
            <person name="Tu H."/>
            <person name="Van de Peer Y."/>
            <person name="Verrier P.J."/>
            <person name="Waters E."/>
            <person name="Wood A."/>
            <person name="Yang L."/>
            <person name="Cove D."/>
            <person name="Cuming A."/>
            <person name="Hasebe M."/>
            <person name="Lucas S."/>
            <person name="Mishler D.B."/>
            <person name="Reski R."/>
            <person name="Grigoriev I."/>
            <person name="Quatrano R.S."/>
            <person name="Boore J.L."/>
        </authorList>
    </citation>
    <scope>NUCLEOTIDE SEQUENCE [LARGE SCALE GENOMIC DNA]</scope>
    <source>
        <strain evidence="5 6">cv. Gransden 2004</strain>
    </source>
</reference>
<dbReference type="GO" id="GO:0004190">
    <property type="term" value="F:aspartic-type endopeptidase activity"/>
    <property type="evidence" value="ECO:0007669"/>
    <property type="project" value="UniProtKB-KW"/>
</dbReference>
<dbReference type="PRINTS" id="PR00792">
    <property type="entry name" value="PEPSIN"/>
</dbReference>
<dbReference type="Pfam" id="PF14541">
    <property type="entry name" value="TAXi_C"/>
    <property type="match status" value="1"/>
</dbReference>
<evidence type="ECO:0000313" key="6">
    <source>
        <dbReference type="Proteomes" id="UP000006727"/>
    </source>
</evidence>
<organism evidence="5 6">
    <name type="scientific">Physcomitrium patens</name>
    <name type="common">Spreading-leaved earth moss</name>
    <name type="synonym">Physcomitrella patens</name>
    <dbReference type="NCBI Taxonomy" id="3218"/>
    <lineage>
        <taxon>Eukaryota</taxon>
        <taxon>Viridiplantae</taxon>
        <taxon>Streptophyta</taxon>
        <taxon>Embryophyta</taxon>
        <taxon>Bryophyta</taxon>
        <taxon>Bryophytina</taxon>
        <taxon>Bryopsida</taxon>
        <taxon>Funariidae</taxon>
        <taxon>Funariales</taxon>
        <taxon>Funariaceae</taxon>
        <taxon>Physcomitrium</taxon>
    </lineage>
</organism>
<evidence type="ECO:0000313" key="5">
    <source>
        <dbReference type="EnsemblPlants" id="Pp3c9_490V3.1"/>
    </source>
</evidence>
<dbReference type="PANTHER" id="PTHR13683:SF817">
    <property type="entry name" value="OS07G0592200 PROTEIN"/>
    <property type="match status" value="1"/>
</dbReference>
<dbReference type="InterPro" id="IPR032861">
    <property type="entry name" value="TAXi_N"/>
</dbReference>
<dbReference type="InterPro" id="IPR001969">
    <property type="entry name" value="Aspartic_peptidase_AS"/>
</dbReference>
<dbReference type="PROSITE" id="PS51767">
    <property type="entry name" value="PEPTIDASE_A1"/>
    <property type="match status" value="1"/>
</dbReference>